<name>A0ABR5YGE2_9SPHN</name>
<dbReference type="Gene3D" id="3.40.50.1110">
    <property type="entry name" value="SGNH hydrolase"/>
    <property type="match status" value="1"/>
</dbReference>
<sequence length="452" mass="47123">MTDRALDMKLATRNLRMPANNRVAVFGPSHAAQHFAGTNASGEVPTLLGQTVGAVHWANFLSGGRALLEPADMVARNGEWTGPMAWNGIDYPGLMSRVERLLATGVGHVVMVAPSANDRNAWTAAQSIANLTAIVDRIVEAGMLLTILLDYPHGAAAYTVMRLSNTAASPQLDHWNVVNRWLLTLHGQRGIRVVDTPAILGDLTSAEGQAASGVTIDGLHLSTQGAYLVGRVLAREWRRLYPLGNVLPFGQAERPGQAGVNPGAIVSTQPYFGGTGGTPGSGATGQIGTGWTTALAAGVSGTYSKATTTGFGGRNYIDEDGPPTKDWQQIALSGTASGTADVILLRQAINPAIGDPLRAVAEIEVDPGTTGLSGIGIYIFHSGSGQQIRAFGTPPSGLADPWPSQGLAGVMRTPRWVADSNLCYLQLSAKPINGGAVSATLRVRGMAVGKTL</sequence>
<dbReference type="SUPFAM" id="SSF52266">
    <property type="entry name" value="SGNH hydrolase"/>
    <property type="match status" value="1"/>
</dbReference>
<accession>A0ABR5YGE2</accession>
<protein>
    <recommendedName>
        <fullName evidence="3">SGNH hydrolase-type esterase domain-containing protein</fullName>
    </recommendedName>
</protein>
<dbReference type="Proteomes" id="UP000076609">
    <property type="component" value="Unassembled WGS sequence"/>
</dbReference>
<keyword evidence="2" id="KW-1185">Reference proteome</keyword>
<dbReference type="InterPro" id="IPR036514">
    <property type="entry name" value="SGNH_hydro_sf"/>
</dbReference>
<comment type="caution">
    <text evidence="1">The sequence shown here is derived from an EMBL/GenBank/DDBJ whole genome shotgun (WGS) entry which is preliminary data.</text>
</comment>
<evidence type="ECO:0000313" key="1">
    <source>
        <dbReference type="EMBL" id="KZE18039.1"/>
    </source>
</evidence>
<organism evidence="1 2">
    <name type="scientific">Sphingomonas hankookensis</name>
    <dbReference type="NCBI Taxonomy" id="563996"/>
    <lineage>
        <taxon>Bacteria</taxon>
        <taxon>Pseudomonadati</taxon>
        <taxon>Pseudomonadota</taxon>
        <taxon>Alphaproteobacteria</taxon>
        <taxon>Sphingomonadales</taxon>
        <taxon>Sphingomonadaceae</taxon>
        <taxon>Sphingomonas</taxon>
    </lineage>
</organism>
<dbReference type="EMBL" id="LQQO01000003">
    <property type="protein sequence ID" value="KZE18039.1"/>
    <property type="molecule type" value="Genomic_DNA"/>
</dbReference>
<gene>
    <name evidence="1" type="ORF">AVT10_09635</name>
</gene>
<evidence type="ECO:0008006" key="3">
    <source>
        <dbReference type="Google" id="ProtNLM"/>
    </source>
</evidence>
<proteinExistence type="predicted"/>
<evidence type="ECO:0000313" key="2">
    <source>
        <dbReference type="Proteomes" id="UP000076609"/>
    </source>
</evidence>
<reference evidence="2" key="1">
    <citation type="submission" date="2016-01" db="EMBL/GenBank/DDBJ databases">
        <title>Draft genome of Chromobacterium sp. F49.</title>
        <authorList>
            <person name="Hong K.W."/>
        </authorList>
    </citation>
    <scope>NUCLEOTIDE SEQUENCE [LARGE SCALE GENOMIC DNA]</scope>
    <source>
        <strain evidence="2">CN3</strain>
    </source>
</reference>